<dbReference type="InterPro" id="IPR012338">
    <property type="entry name" value="Beta-lactam/transpept-like"/>
</dbReference>
<feature type="chain" id="PRO_5015094998" evidence="1">
    <location>
        <begin position="21"/>
        <end position="609"/>
    </location>
</feature>
<dbReference type="InterPro" id="IPR001466">
    <property type="entry name" value="Beta-lactam-related"/>
</dbReference>
<gene>
    <name evidence="5" type="primary">20349529</name>
    <name evidence="4" type="ORF">GGTG_09071</name>
</gene>
<reference evidence="5" key="5">
    <citation type="submission" date="2018-04" db="UniProtKB">
        <authorList>
            <consortium name="EnsemblFungi"/>
        </authorList>
    </citation>
    <scope>IDENTIFICATION</scope>
    <source>
        <strain evidence="5">R3-111a-1</strain>
    </source>
</reference>
<dbReference type="Pfam" id="PF00144">
    <property type="entry name" value="Beta-lactamase"/>
    <property type="match status" value="1"/>
</dbReference>
<dbReference type="PANTHER" id="PTHR22935">
    <property type="entry name" value="PENICILLIN-BINDING PROTEIN"/>
    <property type="match status" value="1"/>
</dbReference>
<dbReference type="InterPro" id="IPR051478">
    <property type="entry name" value="Beta-lactamase-like_AB/R"/>
</dbReference>
<reference evidence="4" key="2">
    <citation type="submission" date="2010-07" db="EMBL/GenBank/DDBJ databases">
        <authorList>
            <consortium name="The Broad Institute Genome Sequencing Platform"/>
            <consortium name="Broad Institute Genome Sequencing Center for Infectious Disease"/>
            <person name="Ma L.-J."/>
            <person name="Dead R."/>
            <person name="Young S."/>
            <person name="Zeng Q."/>
            <person name="Koehrsen M."/>
            <person name="Alvarado L."/>
            <person name="Berlin A."/>
            <person name="Chapman S.B."/>
            <person name="Chen Z."/>
            <person name="Freedman E."/>
            <person name="Gellesch M."/>
            <person name="Goldberg J."/>
            <person name="Griggs A."/>
            <person name="Gujja S."/>
            <person name="Heilman E.R."/>
            <person name="Heiman D."/>
            <person name="Hepburn T."/>
            <person name="Howarth C."/>
            <person name="Jen D."/>
            <person name="Larson L."/>
            <person name="Mehta T."/>
            <person name="Neiman D."/>
            <person name="Pearson M."/>
            <person name="Roberts A."/>
            <person name="Saif S."/>
            <person name="Shea T."/>
            <person name="Shenoy N."/>
            <person name="Sisk P."/>
            <person name="Stolte C."/>
            <person name="Sykes S."/>
            <person name="Walk T."/>
            <person name="White J."/>
            <person name="Yandava C."/>
            <person name="Haas B."/>
            <person name="Nusbaum C."/>
            <person name="Birren B."/>
        </authorList>
    </citation>
    <scope>NUCLEOTIDE SEQUENCE</scope>
    <source>
        <strain evidence="4">R3-111a-1</strain>
    </source>
</reference>
<evidence type="ECO:0000313" key="4">
    <source>
        <dbReference type="EMBL" id="EJT72204.1"/>
    </source>
</evidence>
<dbReference type="EMBL" id="GL385399">
    <property type="protein sequence ID" value="EJT72204.1"/>
    <property type="molecule type" value="Genomic_DNA"/>
</dbReference>
<reference evidence="4" key="3">
    <citation type="submission" date="2010-09" db="EMBL/GenBank/DDBJ databases">
        <title>Annotation of Gaeumannomyces graminis var. tritici R3-111a-1.</title>
        <authorList>
            <consortium name="The Broad Institute Genome Sequencing Platform"/>
            <person name="Ma L.-J."/>
            <person name="Dead R."/>
            <person name="Young S.K."/>
            <person name="Zeng Q."/>
            <person name="Gargeya S."/>
            <person name="Fitzgerald M."/>
            <person name="Haas B."/>
            <person name="Abouelleil A."/>
            <person name="Alvarado L."/>
            <person name="Arachchi H.M."/>
            <person name="Berlin A."/>
            <person name="Brown A."/>
            <person name="Chapman S.B."/>
            <person name="Chen Z."/>
            <person name="Dunbar C."/>
            <person name="Freedman E."/>
            <person name="Gearin G."/>
            <person name="Gellesch M."/>
            <person name="Goldberg J."/>
            <person name="Griggs A."/>
            <person name="Gujja S."/>
            <person name="Heiman D."/>
            <person name="Howarth C."/>
            <person name="Larson L."/>
            <person name="Lui A."/>
            <person name="MacDonald P.J.P."/>
            <person name="Mehta T."/>
            <person name="Montmayeur A."/>
            <person name="Murphy C."/>
            <person name="Neiman D."/>
            <person name="Pearson M."/>
            <person name="Priest M."/>
            <person name="Roberts A."/>
            <person name="Saif S."/>
            <person name="Shea T."/>
            <person name="Shenoy N."/>
            <person name="Sisk P."/>
            <person name="Stolte C."/>
            <person name="Sykes S."/>
            <person name="Yandava C."/>
            <person name="Wortman J."/>
            <person name="Nusbaum C."/>
            <person name="Birren B."/>
        </authorList>
    </citation>
    <scope>NUCLEOTIDE SEQUENCE</scope>
    <source>
        <strain evidence="4">R3-111a-1</strain>
    </source>
</reference>
<keyword evidence="6" id="KW-1185">Reference proteome</keyword>
<dbReference type="VEuPathDB" id="FungiDB:GGTG_09071"/>
<dbReference type="AlphaFoldDB" id="J3P6D0"/>
<dbReference type="HOGENOM" id="CLU_019706_0_0_1"/>
<dbReference type="Gene3D" id="3.40.710.10">
    <property type="entry name" value="DD-peptidase/beta-lactamase superfamily"/>
    <property type="match status" value="1"/>
</dbReference>
<evidence type="ECO:0000256" key="1">
    <source>
        <dbReference type="SAM" id="SignalP"/>
    </source>
</evidence>
<evidence type="ECO:0000313" key="6">
    <source>
        <dbReference type="Proteomes" id="UP000006039"/>
    </source>
</evidence>
<accession>J3P6D0</accession>
<feature type="signal peptide" evidence="1">
    <location>
        <begin position="1"/>
        <end position="20"/>
    </location>
</feature>
<evidence type="ECO:0000259" key="3">
    <source>
        <dbReference type="Pfam" id="PF26335"/>
    </source>
</evidence>
<keyword evidence="1" id="KW-0732">Signal</keyword>
<reference evidence="5" key="4">
    <citation type="journal article" date="2015" name="G3 (Bethesda)">
        <title>Genome sequences of three phytopathogenic species of the Magnaporthaceae family of fungi.</title>
        <authorList>
            <person name="Okagaki L.H."/>
            <person name="Nunes C.C."/>
            <person name="Sailsbery J."/>
            <person name="Clay B."/>
            <person name="Brown D."/>
            <person name="John T."/>
            <person name="Oh Y."/>
            <person name="Young N."/>
            <person name="Fitzgerald M."/>
            <person name="Haas B.J."/>
            <person name="Zeng Q."/>
            <person name="Young S."/>
            <person name="Adiconis X."/>
            <person name="Fan L."/>
            <person name="Levin J.Z."/>
            <person name="Mitchell T.K."/>
            <person name="Okubara P.A."/>
            <person name="Farman M.L."/>
            <person name="Kohn L.M."/>
            <person name="Birren B."/>
            <person name="Ma L.-J."/>
            <person name="Dean R.A."/>
        </authorList>
    </citation>
    <scope>NUCLEOTIDE SEQUENCE</scope>
    <source>
        <strain evidence="5">R3-111a-1</strain>
    </source>
</reference>
<dbReference type="STRING" id="644352.J3P6D0"/>
<evidence type="ECO:0000259" key="2">
    <source>
        <dbReference type="Pfam" id="PF00144"/>
    </source>
</evidence>
<feature type="domain" description="Beta-lactamase-related" evidence="2">
    <location>
        <begin position="52"/>
        <end position="419"/>
    </location>
</feature>
<dbReference type="OrthoDB" id="10250282at2759"/>
<dbReference type="InterPro" id="IPR058664">
    <property type="entry name" value="ARB_00930-like_C"/>
</dbReference>
<dbReference type="PANTHER" id="PTHR22935:SF97">
    <property type="entry name" value="BETA-LACTAMASE-RELATED DOMAIN-CONTAINING PROTEIN"/>
    <property type="match status" value="1"/>
</dbReference>
<feature type="domain" description="Beta-lactamase-like ARB-00930-like C-terminal" evidence="3">
    <location>
        <begin position="442"/>
        <end position="597"/>
    </location>
</feature>
<proteinExistence type="predicted"/>
<dbReference type="GeneID" id="20349529"/>
<evidence type="ECO:0000313" key="5">
    <source>
        <dbReference type="EnsemblFungi" id="EJT72204"/>
    </source>
</evidence>
<name>J3P6D0_GAET3</name>
<dbReference type="RefSeq" id="XP_009225178.1">
    <property type="nucleotide sequence ID" value="XM_009226914.1"/>
</dbReference>
<dbReference type="SUPFAM" id="SSF56601">
    <property type="entry name" value="beta-lactamase/transpeptidase-like"/>
    <property type="match status" value="1"/>
</dbReference>
<protein>
    <submittedName>
        <fullName evidence="4 5">Uncharacterized protein</fullName>
    </submittedName>
</protein>
<dbReference type="Pfam" id="PF26335">
    <property type="entry name" value="ARB_00930_C"/>
    <property type="match status" value="1"/>
</dbReference>
<sequence>MRRQTCLSAAAALLLGAAHARKPCPFWGHMYPKPETMVDQPEVRAIAGTLDALFSQRVDGSAELGAANFSYTVEVFSTRDERPLWSRYRTASRLPVQDVAGVGVRAVGPDTVFRIGSVTKVFTVLAFLAAVGDGVWNDPVTKFIPELAALVAGRGGVQRESTWSVDWDDITIGSLAGQTSGLIRDYSLLSELTWQNAIRPELLVYFGFPPLNRSEIPPCGSLPTCSREQLFAGFARQPPSFPPSATPAYSDVGYVLLAWALENITGKKYGDIIRQYIIEPLGLTGTYTSPPPESVGVIPGEKHSTGWTLDMNQEVSTGGMWSSTRDLTKLGQAIMGSKLIKPSMTRRWLKPATFSSDNRASVGEPWGVRQIPLVGTNSSYQFVTSFNKAGQIGKYGVFLALIPELDLGFSVLTAGEVPANLNIGMTETLAGAFLPTWLAASRRVANETYGGRYRSAALNSTILVTAGDDNHPGLAMREWTSNGTDMFPIALSAAVYLNPLAIPGVQISIRLYPTGLEDRLPGGEGRRRVAFKAMFEDLSQPEVSSMYLSDCATWVAQSGAMWGSLPLDQFVFELDGVVGAGGRARRVRNAALRADLDWVALRETAAGGT</sequence>
<organism evidence="4">
    <name type="scientific">Gaeumannomyces tritici (strain R3-111a-1)</name>
    <name type="common">Wheat and barley take-all root rot fungus</name>
    <name type="synonym">Gaeumannomyces graminis var. tritici</name>
    <dbReference type="NCBI Taxonomy" id="644352"/>
    <lineage>
        <taxon>Eukaryota</taxon>
        <taxon>Fungi</taxon>
        <taxon>Dikarya</taxon>
        <taxon>Ascomycota</taxon>
        <taxon>Pezizomycotina</taxon>
        <taxon>Sordariomycetes</taxon>
        <taxon>Sordariomycetidae</taxon>
        <taxon>Magnaporthales</taxon>
        <taxon>Magnaporthaceae</taxon>
        <taxon>Gaeumannomyces</taxon>
    </lineage>
</organism>
<dbReference type="Proteomes" id="UP000006039">
    <property type="component" value="Unassembled WGS sequence"/>
</dbReference>
<reference evidence="6" key="1">
    <citation type="submission" date="2010-07" db="EMBL/GenBank/DDBJ databases">
        <title>The genome sequence of Gaeumannomyces graminis var. tritici strain R3-111a-1.</title>
        <authorList>
            <consortium name="The Broad Institute Genome Sequencing Platform"/>
            <person name="Ma L.-J."/>
            <person name="Dead R."/>
            <person name="Young S."/>
            <person name="Zeng Q."/>
            <person name="Koehrsen M."/>
            <person name="Alvarado L."/>
            <person name="Berlin A."/>
            <person name="Chapman S.B."/>
            <person name="Chen Z."/>
            <person name="Freedman E."/>
            <person name="Gellesch M."/>
            <person name="Goldberg J."/>
            <person name="Griggs A."/>
            <person name="Gujja S."/>
            <person name="Heilman E.R."/>
            <person name="Heiman D."/>
            <person name="Hepburn T."/>
            <person name="Howarth C."/>
            <person name="Jen D."/>
            <person name="Larson L."/>
            <person name="Mehta T."/>
            <person name="Neiman D."/>
            <person name="Pearson M."/>
            <person name="Roberts A."/>
            <person name="Saif S."/>
            <person name="Shea T."/>
            <person name="Shenoy N."/>
            <person name="Sisk P."/>
            <person name="Stolte C."/>
            <person name="Sykes S."/>
            <person name="Walk T."/>
            <person name="White J."/>
            <person name="Yandava C."/>
            <person name="Haas B."/>
            <person name="Nusbaum C."/>
            <person name="Birren B."/>
        </authorList>
    </citation>
    <scope>NUCLEOTIDE SEQUENCE [LARGE SCALE GENOMIC DNA]</scope>
    <source>
        <strain evidence="6">R3-111a-1</strain>
    </source>
</reference>
<dbReference type="EnsemblFungi" id="EJT72204">
    <property type="protein sequence ID" value="EJT72204"/>
    <property type="gene ID" value="GGTG_09071"/>
</dbReference>
<dbReference type="eggNOG" id="ENOG502SIYF">
    <property type="taxonomic scope" value="Eukaryota"/>
</dbReference>